<proteinExistence type="predicted"/>
<evidence type="ECO:0000259" key="2">
    <source>
        <dbReference type="Pfam" id="PF09832"/>
    </source>
</evidence>
<dbReference type="RefSeq" id="WP_386812874.1">
    <property type="nucleotide sequence ID" value="NZ_JBHTIH010000004.1"/>
</dbReference>
<feature type="domain" description="DUF2059" evidence="2">
    <location>
        <begin position="101"/>
        <end position="158"/>
    </location>
</feature>
<dbReference type="Proteomes" id="UP001597090">
    <property type="component" value="Unassembled WGS sequence"/>
</dbReference>
<comment type="caution">
    <text evidence="3">The sequence shown here is derived from an EMBL/GenBank/DDBJ whole genome shotgun (WGS) entry which is preliminary data.</text>
</comment>
<sequence>MKHLVQKHALVQSLALAALLLLAAPFAAAAPPTDTQVDQLLEVMRARKTVEAMVPQVQAMQQQMVEQVTAGQQLTPEQKQKLDGIVYKSNAQLLGMVSWNNMQPLYREIYRQTFSGEDMDAMIGFYGSPAGQNLLDKMPQLMQNTMSAMQRVMVPLLQQMQKDIQAEATKPAASGG</sequence>
<gene>
    <name evidence="3" type="ORF">ACFQZQ_11185</name>
</gene>
<feature type="signal peptide" evidence="1">
    <location>
        <begin position="1"/>
        <end position="29"/>
    </location>
</feature>
<evidence type="ECO:0000313" key="3">
    <source>
        <dbReference type="EMBL" id="MFD0739846.1"/>
    </source>
</evidence>
<organism evidence="3 4">
    <name type="scientific">Lysobacter koreensis</name>
    <dbReference type="NCBI Taxonomy" id="266122"/>
    <lineage>
        <taxon>Bacteria</taxon>
        <taxon>Pseudomonadati</taxon>
        <taxon>Pseudomonadota</taxon>
        <taxon>Gammaproteobacteria</taxon>
        <taxon>Lysobacterales</taxon>
        <taxon>Lysobacteraceae</taxon>
        <taxon>Lysobacter</taxon>
    </lineage>
</organism>
<evidence type="ECO:0000256" key="1">
    <source>
        <dbReference type="SAM" id="SignalP"/>
    </source>
</evidence>
<feature type="chain" id="PRO_5046636163" evidence="1">
    <location>
        <begin position="30"/>
        <end position="176"/>
    </location>
</feature>
<reference evidence="4" key="1">
    <citation type="journal article" date="2019" name="Int. J. Syst. Evol. Microbiol.">
        <title>The Global Catalogue of Microorganisms (GCM) 10K type strain sequencing project: providing services to taxonomists for standard genome sequencing and annotation.</title>
        <authorList>
            <consortium name="The Broad Institute Genomics Platform"/>
            <consortium name="The Broad Institute Genome Sequencing Center for Infectious Disease"/>
            <person name="Wu L."/>
            <person name="Ma J."/>
        </authorList>
    </citation>
    <scope>NUCLEOTIDE SEQUENCE [LARGE SCALE GENOMIC DNA]</scope>
    <source>
        <strain evidence="4">CCUG 55491</strain>
    </source>
</reference>
<evidence type="ECO:0000313" key="4">
    <source>
        <dbReference type="Proteomes" id="UP001597090"/>
    </source>
</evidence>
<protein>
    <submittedName>
        <fullName evidence="3">DUF2059 domain-containing protein</fullName>
    </submittedName>
</protein>
<keyword evidence="1" id="KW-0732">Signal</keyword>
<dbReference type="InterPro" id="IPR018637">
    <property type="entry name" value="DUF2059"/>
</dbReference>
<accession>A0ABW2YP64</accession>
<keyword evidence="4" id="KW-1185">Reference proteome</keyword>
<name>A0ABW2YP64_9GAMM</name>
<dbReference type="EMBL" id="JBHTIH010000004">
    <property type="protein sequence ID" value="MFD0739846.1"/>
    <property type="molecule type" value="Genomic_DNA"/>
</dbReference>
<dbReference type="Pfam" id="PF09832">
    <property type="entry name" value="DUF2059"/>
    <property type="match status" value="1"/>
</dbReference>